<proteinExistence type="predicted"/>
<dbReference type="PANTHER" id="PTHR42951:SF14">
    <property type="entry name" value="METALLO-BETA-LACTAMASE SUPERFAMILY PROTEIN"/>
    <property type="match status" value="1"/>
</dbReference>
<reference evidence="3 4" key="1">
    <citation type="submission" date="2024-02" db="EMBL/GenBank/DDBJ databases">
        <title>De novo assembly and annotation of 12 fungi associated with fruit tree decline syndrome in Ontario, Canada.</title>
        <authorList>
            <person name="Sulman M."/>
            <person name="Ellouze W."/>
            <person name="Ilyukhin E."/>
        </authorList>
    </citation>
    <scope>NUCLEOTIDE SEQUENCE [LARGE SCALE GENOMIC DNA]</scope>
    <source>
        <strain evidence="3 4">M1-105</strain>
    </source>
</reference>
<evidence type="ECO:0000313" key="4">
    <source>
        <dbReference type="Proteomes" id="UP001521116"/>
    </source>
</evidence>
<organism evidence="3 4">
    <name type="scientific">Neofusicoccum ribis</name>
    <dbReference type="NCBI Taxonomy" id="45134"/>
    <lineage>
        <taxon>Eukaryota</taxon>
        <taxon>Fungi</taxon>
        <taxon>Dikarya</taxon>
        <taxon>Ascomycota</taxon>
        <taxon>Pezizomycotina</taxon>
        <taxon>Dothideomycetes</taxon>
        <taxon>Dothideomycetes incertae sedis</taxon>
        <taxon>Botryosphaeriales</taxon>
        <taxon>Botryosphaeriaceae</taxon>
        <taxon>Neofusicoccum</taxon>
    </lineage>
</organism>
<accession>A0ABR3SG48</accession>
<feature type="signal peptide" evidence="1">
    <location>
        <begin position="1"/>
        <end position="17"/>
    </location>
</feature>
<comment type="caution">
    <text evidence="3">The sequence shown here is derived from an EMBL/GenBank/DDBJ whole genome shotgun (WGS) entry which is preliminary data.</text>
</comment>
<sequence>MLTSFLTCALLLGSTSALPRATNTTTKTPLRVETFISHGASLDMVSSLIVGSEAAMVIDLPLTISSAKDLAAWVKTKTDKPVVSAFTSHNHPDHYLGARAFLEAFPDATYYASPKAVDGITIEAAEKSAYWAPIIGPSGIVSNASIPTPYNFSFLALPGDASQPIQLIQPLVGDTIDETLFWLPATRTLIAGDSVYSSAHHPFMADMLTPALTASWLSTLDLLADLDPAVVVPGHALYNESFAGTQNLEYTREYLAFWQTEVEAKGADYYTPEELYELLDARFPGKHSANSEQLLNITVENFGRGGSRFAHFQDLTVYTDEDELEGWEL</sequence>
<keyword evidence="4" id="KW-1185">Reference proteome</keyword>
<keyword evidence="1" id="KW-0732">Signal</keyword>
<protein>
    <recommendedName>
        <fullName evidence="2">Metallo-beta-lactamase domain-containing protein</fullName>
    </recommendedName>
</protein>
<feature type="domain" description="Metallo-beta-lactamase" evidence="2">
    <location>
        <begin position="43"/>
        <end position="235"/>
    </location>
</feature>
<dbReference type="InterPro" id="IPR050855">
    <property type="entry name" value="NDM-1-like"/>
</dbReference>
<dbReference type="Gene3D" id="3.60.15.10">
    <property type="entry name" value="Ribonuclease Z/Hydroxyacylglutathione hydrolase-like"/>
    <property type="match status" value="1"/>
</dbReference>
<feature type="chain" id="PRO_5046656082" description="Metallo-beta-lactamase domain-containing protein" evidence="1">
    <location>
        <begin position="18"/>
        <end position="329"/>
    </location>
</feature>
<dbReference type="InterPro" id="IPR001279">
    <property type="entry name" value="Metallo-B-lactamas"/>
</dbReference>
<evidence type="ECO:0000256" key="1">
    <source>
        <dbReference type="SAM" id="SignalP"/>
    </source>
</evidence>
<dbReference type="Proteomes" id="UP001521116">
    <property type="component" value="Unassembled WGS sequence"/>
</dbReference>
<name>A0ABR3SG48_9PEZI</name>
<dbReference type="InterPro" id="IPR036866">
    <property type="entry name" value="RibonucZ/Hydroxyglut_hydro"/>
</dbReference>
<dbReference type="CDD" id="cd07739">
    <property type="entry name" value="metallo-hydrolase-like_MBL-fold"/>
    <property type="match status" value="1"/>
</dbReference>
<dbReference type="PANTHER" id="PTHR42951">
    <property type="entry name" value="METALLO-BETA-LACTAMASE DOMAIN-CONTAINING"/>
    <property type="match status" value="1"/>
</dbReference>
<gene>
    <name evidence="3" type="ORF">SLS56_009862</name>
</gene>
<dbReference type="Pfam" id="PF00753">
    <property type="entry name" value="Lactamase_B"/>
    <property type="match status" value="1"/>
</dbReference>
<evidence type="ECO:0000259" key="2">
    <source>
        <dbReference type="SMART" id="SM00849"/>
    </source>
</evidence>
<dbReference type="EMBL" id="JAJVDC020000177">
    <property type="protein sequence ID" value="KAL1619989.1"/>
    <property type="molecule type" value="Genomic_DNA"/>
</dbReference>
<dbReference type="SMART" id="SM00849">
    <property type="entry name" value="Lactamase_B"/>
    <property type="match status" value="1"/>
</dbReference>
<evidence type="ECO:0000313" key="3">
    <source>
        <dbReference type="EMBL" id="KAL1619989.1"/>
    </source>
</evidence>
<dbReference type="SUPFAM" id="SSF56281">
    <property type="entry name" value="Metallo-hydrolase/oxidoreductase"/>
    <property type="match status" value="1"/>
</dbReference>